<dbReference type="SUPFAM" id="SSF82771">
    <property type="entry name" value="GIY-YIG endonuclease"/>
    <property type="match status" value="1"/>
</dbReference>
<dbReference type="InterPro" id="IPR000305">
    <property type="entry name" value="GIY-YIG_endonuc"/>
</dbReference>
<accession>A0A1W9KPR7</accession>
<organism evidence="2 3">
    <name type="scientific">Rhodoferax ferrireducens</name>
    <dbReference type="NCBI Taxonomy" id="192843"/>
    <lineage>
        <taxon>Bacteria</taxon>
        <taxon>Pseudomonadati</taxon>
        <taxon>Pseudomonadota</taxon>
        <taxon>Betaproteobacteria</taxon>
        <taxon>Burkholderiales</taxon>
        <taxon>Comamonadaceae</taxon>
        <taxon>Rhodoferax</taxon>
    </lineage>
</organism>
<sequence length="293" mass="33705">MAVAIEFLNMIIPVAEIEKKYPGGWEKCREDTGCDLPGSPSWSDGDLLRIGTMDEMTLQLMGDAWVSMGFKGFTGRGDKRRWKNFCQFGSTGPAFCDWLSFDNENGTVSLVKTPIESSLPLEKKFPALGQYRLQGNQASSFDKCFELVLPNFRLSKEDLDHPLLGAARDVPGVYFFVMCSGECRYKIYAGKTKSIRRRLNEYSSEFQVHAPNDYKLRFFQEFILKHGPQTTFDLYFQKSDIDSYTKMETAVIREYRPFINLPSHAVSEERNVMKEAFADFSMRIFERRLTKHA</sequence>
<evidence type="ECO:0000259" key="1">
    <source>
        <dbReference type="PROSITE" id="PS50164"/>
    </source>
</evidence>
<dbReference type="Proteomes" id="UP000192505">
    <property type="component" value="Unassembled WGS sequence"/>
</dbReference>
<dbReference type="InterPro" id="IPR035901">
    <property type="entry name" value="GIY-YIG_endonuc_sf"/>
</dbReference>
<comment type="caution">
    <text evidence="2">The sequence shown here is derived from an EMBL/GenBank/DDBJ whole genome shotgun (WGS) entry which is preliminary data.</text>
</comment>
<dbReference type="Gene3D" id="3.40.1440.10">
    <property type="entry name" value="GIY-YIG endonuclease"/>
    <property type="match status" value="1"/>
</dbReference>
<gene>
    <name evidence="2" type="ORF">BWK72_18525</name>
</gene>
<reference evidence="2 3" key="1">
    <citation type="submission" date="2017-01" db="EMBL/GenBank/DDBJ databases">
        <title>Novel large sulfur bacteria in the metagenomes of groundwater-fed chemosynthetic microbial mats in the Lake Huron basin.</title>
        <authorList>
            <person name="Sharrar A.M."/>
            <person name="Flood B.E."/>
            <person name="Bailey J.V."/>
            <person name="Jones D.S."/>
            <person name="Biddanda B."/>
            <person name="Ruberg S.A."/>
            <person name="Marcus D.N."/>
            <person name="Dick G.J."/>
        </authorList>
    </citation>
    <scope>NUCLEOTIDE SEQUENCE [LARGE SCALE GENOMIC DNA]</scope>
    <source>
        <strain evidence="2">A7</strain>
    </source>
</reference>
<dbReference type="EMBL" id="MTEI01000021">
    <property type="protein sequence ID" value="OQW86150.1"/>
    <property type="molecule type" value="Genomic_DNA"/>
</dbReference>
<dbReference type="PROSITE" id="PS50164">
    <property type="entry name" value="GIY_YIG"/>
    <property type="match status" value="1"/>
</dbReference>
<feature type="domain" description="GIY-YIG" evidence="1">
    <location>
        <begin position="169"/>
        <end position="261"/>
    </location>
</feature>
<dbReference type="AlphaFoldDB" id="A0A1W9KPR7"/>
<proteinExistence type="predicted"/>
<evidence type="ECO:0000313" key="3">
    <source>
        <dbReference type="Proteomes" id="UP000192505"/>
    </source>
</evidence>
<evidence type="ECO:0000313" key="2">
    <source>
        <dbReference type="EMBL" id="OQW86150.1"/>
    </source>
</evidence>
<name>A0A1W9KPR7_9BURK</name>
<protein>
    <recommendedName>
        <fullName evidence="1">GIY-YIG domain-containing protein</fullName>
    </recommendedName>
</protein>